<dbReference type="Gene3D" id="3.40.190.10">
    <property type="entry name" value="Periplasmic binding protein-like II"/>
    <property type="match status" value="2"/>
</dbReference>
<dbReference type="RefSeq" id="WP_232549848.1">
    <property type="nucleotide sequence ID" value="NZ_CP115965.1"/>
</dbReference>
<accession>A0ABZ3C8I5</accession>
<feature type="chain" id="PRO_5047314884" evidence="1">
    <location>
        <begin position="34"/>
        <end position="442"/>
    </location>
</feature>
<evidence type="ECO:0000313" key="3">
    <source>
        <dbReference type="Proteomes" id="UP001434337"/>
    </source>
</evidence>
<keyword evidence="3" id="KW-1185">Reference proteome</keyword>
<protein>
    <submittedName>
        <fullName evidence="2">Extracellular solute-binding protein</fullName>
    </submittedName>
</protein>
<evidence type="ECO:0000256" key="1">
    <source>
        <dbReference type="SAM" id="SignalP"/>
    </source>
</evidence>
<dbReference type="EMBL" id="CP115965">
    <property type="protein sequence ID" value="WZW98045.1"/>
    <property type="molecule type" value="Genomic_DNA"/>
</dbReference>
<dbReference type="PANTHER" id="PTHR43649">
    <property type="entry name" value="ARABINOSE-BINDING PROTEIN-RELATED"/>
    <property type="match status" value="1"/>
</dbReference>
<proteinExistence type="predicted"/>
<reference evidence="2 3" key="1">
    <citation type="journal article" date="2023" name="Environ Microbiome">
        <title>A coral-associated actinobacterium mitigates coral bleaching under heat stress.</title>
        <authorList>
            <person name="Li J."/>
            <person name="Zou Y."/>
            <person name="Li Q."/>
            <person name="Zhang J."/>
            <person name="Bourne D.G."/>
            <person name="Lyu Y."/>
            <person name="Liu C."/>
            <person name="Zhang S."/>
        </authorList>
    </citation>
    <scope>NUCLEOTIDE SEQUENCE [LARGE SCALE GENOMIC DNA]</scope>
    <source>
        <strain evidence="2 3">SCSIO 13291</strain>
    </source>
</reference>
<evidence type="ECO:0000313" key="2">
    <source>
        <dbReference type="EMBL" id="WZW98045.1"/>
    </source>
</evidence>
<dbReference type="Pfam" id="PF01547">
    <property type="entry name" value="SBP_bac_1"/>
    <property type="match status" value="1"/>
</dbReference>
<dbReference type="InterPro" id="IPR006059">
    <property type="entry name" value="SBP"/>
</dbReference>
<dbReference type="SUPFAM" id="SSF53850">
    <property type="entry name" value="Periplasmic binding protein-like II"/>
    <property type="match status" value="1"/>
</dbReference>
<gene>
    <name evidence="2" type="ORF">PCC79_14270</name>
</gene>
<sequence>MATMKLRAGRARYFRLIALAGATALALSACSGAEAPAPASVPTDTAAVNGELNILVSSAAGSDAGFKAVNDAFAEEFPNVTVNFTAVPNENYNQARTSRLTAGSIDVGLANPRELPSYVPESNMGDDARLADAGGFVDLTDQAFMEKFTPSVLEQTRYKGKNYTVPTGLSYYTGLTYNKEIFAENGLTPPTTWDEFITLCETLKTNGITPISIGGKDTAGIIMLSVVQSTYPTAQAKQDLAQGLYEHTIALNDDEQLEVLQKVEKVYSYGQPNFAGSNYSQMTSEFLNGQAAMISDGTWNVGSLREAGGVDFGYFPLPASDTAADNASLGGKAELSLAVPSNAKNKPAAMAWMAFFADNYELFNDEAGFAPSQPGVASDEFYTGIEQYTETFEPAWDTIWIANTSAGQAAALPFNWQGIQPMGAGDAQAAADAAQRDWDAAK</sequence>
<feature type="signal peptide" evidence="1">
    <location>
        <begin position="1"/>
        <end position="33"/>
    </location>
</feature>
<dbReference type="PROSITE" id="PS51257">
    <property type="entry name" value="PROKAR_LIPOPROTEIN"/>
    <property type="match status" value="1"/>
</dbReference>
<organism evidence="2 3">
    <name type="scientific">Propioniciclava soli</name>
    <dbReference type="NCBI Taxonomy" id="2775081"/>
    <lineage>
        <taxon>Bacteria</taxon>
        <taxon>Bacillati</taxon>
        <taxon>Actinomycetota</taxon>
        <taxon>Actinomycetes</taxon>
        <taxon>Propionibacteriales</taxon>
        <taxon>Propionibacteriaceae</taxon>
        <taxon>Propioniciclava</taxon>
    </lineage>
</organism>
<dbReference type="InterPro" id="IPR050490">
    <property type="entry name" value="Bact_solute-bd_prot1"/>
</dbReference>
<dbReference type="Proteomes" id="UP001434337">
    <property type="component" value="Chromosome"/>
</dbReference>
<name>A0ABZ3C8I5_9ACTN</name>
<keyword evidence="1" id="KW-0732">Signal</keyword>